<feature type="compositionally biased region" description="Polar residues" evidence="1">
    <location>
        <begin position="48"/>
        <end position="57"/>
    </location>
</feature>
<reference evidence="2 3" key="1">
    <citation type="submission" date="2017-03" db="EMBL/GenBank/DDBJ databases">
        <title>Genome Survey of Euroglyphus maynei.</title>
        <authorList>
            <person name="Arlian L.G."/>
            <person name="Morgan M.S."/>
            <person name="Rider S.D."/>
        </authorList>
    </citation>
    <scope>NUCLEOTIDE SEQUENCE [LARGE SCALE GENOMIC DNA]</scope>
    <source>
        <strain evidence="2">Arlian Lab</strain>
        <tissue evidence="2">Whole body</tissue>
    </source>
</reference>
<name>A0A1Y3AWC7_EURMA</name>
<dbReference type="Proteomes" id="UP000194236">
    <property type="component" value="Unassembled WGS sequence"/>
</dbReference>
<accession>A0A1Y3AWC7</accession>
<gene>
    <name evidence="2" type="ORF">BLA29_013122</name>
</gene>
<feature type="compositionally biased region" description="Basic and acidic residues" evidence="1">
    <location>
        <begin position="1"/>
        <end position="17"/>
    </location>
</feature>
<protein>
    <submittedName>
        <fullName evidence="2">Uncharacterized protein</fullName>
    </submittedName>
</protein>
<feature type="region of interest" description="Disordered" evidence="1">
    <location>
        <begin position="1"/>
        <end position="66"/>
    </location>
</feature>
<feature type="non-terminal residue" evidence="2">
    <location>
        <position position="86"/>
    </location>
</feature>
<sequence length="86" mass="9157">MQKIKDLFNKKKGDITFKRAGPGHRLTDDNASSKKQSTSSGIGRILGSGQQIPSGSQPKRHVGPDENVAKATLARLETKPNSAATT</sequence>
<proteinExistence type="predicted"/>
<evidence type="ECO:0000313" key="2">
    <source>
        <dbReference type="EMBL" id="OTF71756.1"/>
    </source>
</evidence>
<keyword evidence="3" id="KW-1185">Reference proteome</keyword>
<dbReference type="EMBL" id="MUJZ01059421">
    <property type="protein sequence ID" value="OTF71756.1"/>
    <property type="molecule type" value="Genomic_DNA"/>
</dbReference>
<dbReference type="AlphaFoldDB" id="A0A1Y3AWC7"/>
<dbReference type="OrthoDB" id="49605at2759"/>
<comment type="caution">
    <text evidence="2">The sequence shown here is derived from an EMBL/GenBank/DDBJ whole genome shotgun (WGS) entry which is preliminary data.</text>
</comment>
<organism evidence="2 3">
    <name type="scientific">Euroglyphus maynei</name>
    <name type="common">Mayne's house dust mite</name>
    <dbReference type="NCBI Taxonomy" id="6958"/>
    <lineage>
        <taxon>Eukaryota</taxon>
        <taxon>Metazoa</taxon>
        <taxon>Ecdysozoa</taxon>
        <taxon>Arthropoda</taxon>
        <taxon>Chelicerata</taxon>
        <taxon>Arachnida</taxon>
        <taxon>Acari</taxon>
        <taxon>Acariformes</taxon>
        <taxon>Sarcoptiformes</taxon>
        <taxon>Astigmata</taxon>
        <taxon>Psoroptidia</taxon>
        <taxon>Analgoidea</taxon>
        <taxon>Pyroglyphidae</taxon>
        <taxon>Pyroglyphinae</taxon>
        <taxon>Euroglyphus</taxon>
    </lineage>
</organism>
<evidence type="ECO:0000313" key="3">
    <source>
        <dbReference type="Proteomes" id="UP000194236"/>
    </source>
</evidence>
<evidence type="ECO:0000256" key="1">
    <source>
        <dbReference type="SAM" id="MobiDB-lite"/>
    </source>
</evidence>